<dbReference type="EMBL" id="CM001221">
    <property type="protein sequence ID" value="AES96027.1"/>
    <property type="molecule type" value="Genomic_DNA"/>
</dbReference>
<dbReference type="PaxDb" id="3880-AES96027"/>
<name>G7JXP2_MEDTR</name>
<dbReference type="Proteomes" id="UP000002051">
    <property type="component" value="Chromosome 5"/>
</dbReference>
<evidence type="ECO:0000313" key="2">
    <source>
        <dbReference type="EnsemblPlants" id="AES96027"/>
    </source>
</evidence>
<evidence type="ECO:0000313" key="1">
    <source>
        <dbReference type="EMBL" id="AES96027.1"/>
    </source>
</evidence>
<reference evidence="1 3" key="1">
    <citation type="journal article" date="2011" name="Nature">
        <title>The Medicago genome provides insight into the evolution of rhizobial symbioses.</title>
        <authorList>
            <person name="Young N.D."/>
            <person name="Debelle F."/>
            <person name="Oldroyd G.E."/>
            <person name="Geurts R."/>
            <person name="Cannon S.B."/>
            <person name="Udvardi M.K."/>
            <person name="Benedito V.A."/>
            <person name="Mayer K.F."/>
            <person name="Gouzy J."/>
            <person name="Schoof H."/>
            <person name="Van de Peer Y."/>
            <person name="Proost S."/>
            <person name="Cook D.R."/>
            <person name="Meyers B.C."/>
            <person name="Spannagl M."/>
            <person name="Cheung F."/>
            <person name="De Mita S."/>
            <person name="Krishnakumar V."/>
            <person name="Gundlach H."/>
            <person name="Zhou S."/>
            <person name="Mudge J."/>
            <person name="Bharti A.K."/>
            <person name="Murray J.D."/>
            <person name="Naoumkina M.A."/>
            <person name="Rosen B."/>
            <person name="Silverstein K.A."/>
            <person name="Tang H."/>
            <person name="Rombauts S."/>
            <person name="Zhao P.X."/>
            <person name="Zhou P."/>
            <person name="Barbe V."/>
            <person name="Bardou P."/>
            <person name="Bechner M."/>
            <person name="Bellec A."/>
            <person name="Berger A."/>
            <person name="Berges H."/>
            <person name="Bidwell S."/>
            <person name="Bisseling T."/>
            <person name="Choisne N."/>
            <person name="Couloux A."/>
            <person name="Denny R."/>
            <person name="Deshpande S."/>
            <person name="Dai X."/>
            <person name="Doyle J.J."/>
            <person name="Dudez A.M."/>
            <person name="Farmer A.D."/>
            <person name="Fouteau S."/>
            <person name="Franken C."/>
            <person name="Gibelin C."/>
            <person name="Gish J."/>
            <person name="Goldstein S."/>
            <person name="Gonzalez A.J."/>
            <person name="Green P.J."/>
            <person name="Hallab A."/>
            <person name="Hartog M."/>
            <person name="Hua A."/>
            <person name="Humphray S.J."/>
            <person name="Jeong D.H."/>
            <person name="Jing Y."/>
            <person name="Jocker A."/>
            <person name="Kenton S.M."/>
            <person name="Kim D.J."/>
            <person name="Klee K."/>
            <person name="Lai H."/>
            <person name="Lang C."/>
            <person name="Lin S."/>
            <person name="Macmil S.L."/>
            <person name="Magdelenat G."/>
            <person name="Matthews L."/>
            <person name="McCorrison J."/>
            <person name="Monaghan E.L."/>
            <person name="Mun J.H."/>
            <person name="Najar F.Z."/>
            <person name="Nicholson C."/>
            <person name="Noirot C."/>
            <person name="O'Bleness M."/>
            <person name="Paule C.R."/>
            <person name="Poulain J."/>
            <person name="Prion F."/>
            <person name="Qin B."/>
            <person name="Qu C."/>
            <person name="Retzel E.F."/>
            <person name="Riddle C."/>
            <person name="Sallet E."/>
            <person name="Samain S."/>
            <person name="Samson N."/>
            <person name="Sanders I."/>
            <person name="Saurat O."/>
            <person name="Scarpelli C."/>
            <person name="Schiex T."/>
            <person name="Segurens B."/>
            <person name="Severin A.J."/>
            <person name="Sherrier D.J."/>
            <person name="Shi R."/>
            <person name="Sims S."/>
            <person name="Singer S.R."/>
            <person name="Sinharoy S."/>
            <person name="Sterck L."/>
            <person name="Viollet A."/>
            <person name="Wang B.B."/>
            <person name="Wang K."/>
            <person name="Wang M."/>
            <person name="Wang X."/>
            <person name="Warfsmann J."/>
            <person name="Weissenbach J."/>
            <person name="White D.D."/>
            <person name="White J.D."/>
            <person name="Wiley G.B."/>
            <person name="Wincker P."/>
            <person name="Xing Y."/>
            <person name="Yang L."/>
            <person name="Yao Z."/>
            <person name="Ying F."/>
            <person name="Zhai J."/>
            <person name="Zhou L."/>
            <person name="Zuber A."/>
            <person name="Denarie J."/>
            <person name="Dixon R.A."/>
            <person name="May G.D."/>
            <person name="Schwartz D.C."/>
            <person name="Rogers J."/>
            <person name="Quetier F."/>
            <person name="Town C.D."/>
            <person name="Roe B.A."/>
        </authorList>
    </citation>
    <scope>NUCLEOTIDE SEQUENCE [LARGE SCALE GENOMIC DNA]</scope>
    <source>
        <strain evidence="1">A17</strain>
        <strain evidence="2 3">cv. Jemalong A17</strain>
    </source>
</reference>
<dbReference type="EnsemblPlants" id="AES96027">
    <property type="protein sequence ID" value="AES96027"/>
    <property type="gene ID" value="MTR_5g032330"/>
</dbReference>
<dbReference type="AlphaFoldDB" id="G7JXP2"/>
<reference evidence="2" key="3">
    <citation type="submission" date="2015-04" db="UniProtKB">
        <authorList>
            <consortium name="EnsemblPlants"/>
        </authorList>
    </citation>
    <scope>IDENTIFICATION</scope>
    <source>
        <strain evidence="2">cv. Jemalong A17</strain>
    </source>
</reference>
<reference evidence="1 3" key="2">
    <citation type="journal article" date="2014" name="BMC Genomics">
        <title>An improved genome release (version Mt4.0) for the model legume Medicago truncatula.</title>
        <authorList>
            <person name="Tang H."/>
            <person name="Krishnakumar V."/>
            <person name="Bidwell S."/>
            <person name="Rosen B."/>
            <person name="Chan A."/>
            <person name="Zhou S."/>
            <person name="Gentzbittel L."/>
            <person name="Childs K.L."/>
            <person name="Yandell M."/>
            <person name="Gundlach H."/>
            <person name="Mayer K.F."/>
            <person name="Schwartz D.C."/>
            <person name="Town C.D."/>
        </authorList>
    </citation>
    <scope>GENOME REANNOTATION</scope>
    <source>
        <strain evidence="2 3">cv. Jemalong A17</strain>
    </source>
</reference>
<protein>
    <submittedName>
        <fullName evidence="1 2">Uncharacterized protein</fullName>
    </submittedName>
</protein>
<gene>
    <name evidence="1" type="ordered locus">MTR_5g032330</name>
</gene>
<keyword evidence="3" id="KW-1185">Reference proteome</keyword>
<dbReference type="HOGENOM" id="CLU_2982088_0_0_1"/>
<proteinExistence type="predicted"/>
<accession>G7JXP2</accession>
<evidence type="ECO:0000313" key="3">
    <source>
        <dbReference type="Proteomes" id="UP000002051"/>
    </source>
</evidence>
<organism evidence="1 3">
    <name type="scientific">Medicago truncatula</name>
    <name type="common">Barrel medic</name>
    <name type="synonym">Medicago tribuloides</name>
    <dbReference type="NCBI Taxonomy" id="3880"/>
    <lineage>
        <taxon>Eukaryota</taxon>
        <taxon>Viridiplantae</taxon>
        <taxon>Streptophyta</taxon>
        <taxon>Embryophyta</taxon>
        <taxon>Tracheophyta</taxon>
        <taxon>Spermatophyta</taxon>
        <taxon>Magnoliopsida</taxon>
        <taxon>eudicotyledons</taxon>
        <taxon>Gunneridae</taxon>
        <taxon>Pentapetalae</taxon>
        <taxon>rosids</taxon>
        <taxon>fabids</taxon>
        <taxon>Fabales</taxon>
        <taxon>Fabaceae</taxon>
        <taxon>Papilionoideae</taxon>
        <taxon>50 kb inversion clade</taxon>
        <taxon>NPAAA clade</taxon>
        <taxon>Hologalegina</taxon>
        <taxon>IRL clade</taxon>
        <taxon>Trifolieae</taxon>
        <taxon>Medicago</taxon>
    </lineage>
</organism>
<sequence>MGPLLEGLKFTNTKKNLSTVQKAKEKSEEYTFGQSRSMVEDMWEINSMVMKLVAAMTS</sequence>